<evidence type="ECO:0000313" key="2">
    <source>
        <dbReference type="Proteomes" id="UP000199501"/>
    </source>
</evidence>
<dbReference type="RefSeq" id="WP_091449074.1">
    <property type="nucleotide sequence ID" value="NZ_FMZZ01000002.1"/>
</dbReference>
<gene>
    <name evidence="1" type="ORF">SAMN05216174_102313</name>
</gene>
<dbReference type="STRING" id="1271860.SAMN05216174_102313"/>
<keyword evidence="2" id="KW-1185">Reference proteome</keyword>
<accession>A0A1G6LZV9</accession>
<proteinExistence type="predicted"/>
<sequence length="126" mass="13620">MTTSQDPGTRLAEELVLLLAAVAERAGPWLDRVAGSTHAEHEQAEPGACQSCATCAFIALLRGESNDLAAKSIDRLADIVALLRAVLADRWEPGEPHMPGFRPEPPPSARVQHIAVRRRESPVTPR</sequence>
<reference evidence="2" key="1">
    <citation type="submission" date="2016-10" db="EMBL/GenBank/DDBJ databases">
        <authorList>
            <person name="Varghese N."/>
            <person name="Submissions S."/>
        </authorList>
    </citation>
    <scope>NUCLEOTIDE SEQUENCE [LARGE SCALE GENOMIC DNA]</scope>
    <source>
        <strain evidence="2">IBRC-M 10403</strain>
    </source>
</reference>
<dbReference type="OrthoDB" id="5196858at2"/>
<evidence type="ECO:0000313" key="1">
    <source>
        <dbReference type="EMBL" id="SDC48759.1"/>
    </source>
</evidence>
<dbReference type="Proteomes" id="UP000199501">
    <property type="component" value="Unassembled WGS sequence"/>
</dbReference>
<dbReference type="AlphaFoldDB" id="A0A1G6LZV9"/>
<name>A0A1G6LZV9_9PSEU</name>
<protein>
    <submittedName>
        <fullName evidence="1">Uncharacterized protein</fullName>
    </submittedName>
</protein>
<organism evidence="1 2">
    <name type="scientific">Actinokineospora iranica</name>
    <dbReference type="NCBI Taxonomy" id="1271860"/>
    <lineage>
        <taxon>Bacteria</taxon>
        <taxon>Bacillati</taxon>
        <taxon>Actinomycetota</taxon>
        <taxon>Actinomycetes</taxon>
        <taxon>Pseudonocardiales</taxon>
        <taxon>Pseudonocardiaceae</taxon>
        <taxon>Actinokineospora</taxon>
    </lineage>
</organism>
<dbReference type="EMBL" id="FMZZ01000002">
    <property type="protein sequence ID" value="SDC48759.1"/>
    <property type="molecule type" value="Genomic_DNA"/>
</dbReference>